<keyword evidence="3" id="KW-0677">Repeat</keyword>
<dbReference type="PROSITE" id="PS50026">
    <property type="entry name" value="EGF_3"/>
    <property type="match status" value="4"/>
</dbReference>
<dbReference type="FunFam" id="2.10.25.10:FF:000279">
    <property type="entry name" value="Neurogenic locus notch 1"/>
    <property type="match status" value="2"/>
</dbReference>
<keyword evidence="4 6" id="KW-1015">Disulfide bond</keyword>
<dbReference type="InterPro" id="IPR000742">
    <property type="entry name" value="EGF"/>
</dbReference>
<dbReference type="STRING" id="46731.A0A3M6TZI3"/>
<sequence>MTDLVLVDCYLPQFPVTQNYFSDVDRGTAAAGLMISVSNDGEHKSVKNLTFLSYDSACMTCNISSGCFFKASLFNLSLENQNEINPNEKNPTDWCYQCLPKVNTTSWTKRQANLPPTFSPTTEYFAVSGEALQLTIDVNNGTCMPHPNKPRGSGFYACNCMPGFTGENCETNIDDCRSFPCIRGRCIDGINTYRCICDPGYVGRKCDSDYDDCSSSPCAHGNCTDYTGAYRCTCDPGYRGPNCTEDINECESSPCAFGACVDHVNKYSCVCDDGYKGYDCDVEIDECLPSPCIR</sequence>
<evidence type="ECO:0000259" key="7">
    <source>
        <dbReference type="PROSITE" id="PS50026"/>
    </source>
</evidence>
<dbReference type="AlphaFoldDB" id="A0A3M6TZI3"/>
<dbReference type="PANTHER" id="PTHR12916:SF4">
    <property type="entry name" value="UNINFLATABLE, ISOFORM C"/>
    <property type="match status" value="1"/>
</dbReference>
<dbReference type="InterPro" id="IPR000152">
    <property type="entry name" value="EGF-type_Asp/Asn_hydroxyl_site"/>
</dbReference>
<organism evidence="8 9">
    <name type="scientific">Pocillopora damicornis</name>
    <name type="common">Cauliflower coral</name>
    <name type="synonym">Millepora damicornis</name>
    <dbReference type="NCBI Taxonomy" id="46731"/>
    <lineage>
        <taxon>Eukaryota</taxon>
        <taxon>Metazoa</taxon>
        <taxon>Cnidaria</taxon>
        <taxon>Anthozoa</taxon>
        <taxon>Hexacorallia</taxon>
        <taxon>Scleractinia</taxon>
        <taxon>Astrocoeniina</taxon>
        <taxon>Pocilloporidae</taxon>
        <taxon>Pocillopora</taxon>
    </lineage>
</organism>
<evidence type="ECO:0000256" key="3">
    <source>
        <dbReference type="ARBA" id="ARBA00022737"/>
    </source>
</evidence>
<evidence type="ECO:0000256" key="1">
    <source>
        <dbReference type="ARBA" id="ARBA00022536"/>
    </source>
</evidence>
<feature type="disulfide bond" evidence="6">
    <location>
        <begin position="176"/>
        <end position="186"/>
    </location>
</feature>
<gene>
    <name evidence="8" type="ORF">pdam_00024927</name>
</gene>
<dbReference type="Gene3D" id="2.10.25.10">
    <property type="entry name" value="Laminin"/>
    <property type="match status" value="4"/>
</dbReference>
<dbReference type="PROSITE" id="PS00010">
    <property type="entry name" value="ASX_HYDROXYL"/>
    <property type="match status" value="3"/>
</dbReference>
<dbReference type="InterPro" id="IPR009030">
    <property type="entry name" value="Growth_fac_rcpt_cys_sf"/>
</dbReference>
<reference evidence="8 9" key="1">
    <citation type="journal article" date="2018" name="Sci. Rep.">
        <title>Comparative analysis of the Pocillopora damicornis genome highlights role of immune system in coral evolution.</title>
        <authorList>
            <person name="Cunning R."/>
            <person name="Bay R.A."/>
            <person name="Gillette P."/>
            <person name="Baker A.C."/>
            <person name="Traylor-Knowles N."/>
        </authorList>
    </citation>
    <scope>NUCLEOTIDE SEQUENCE [LARGE SCALE GENOMIC DNA]</scope>
    <source>
        <strain evidence="8">RSMAS</strain>
        <tissue evidence="8">Whole animal</tissue>
    </source>
</reference>
<proteinExistence type="predicted"/>
<accession>A0A3M6TZI3</accession>
<keyword evidence="1 6" id="KW-0245">EGF-like domain</keyword>
<dbReference type="PANTHER" id="PTHR12916">
    <property type="entry name" value="CYTOCHROME C OXIDASE POLYPEPTIDE VIC-2"/>
    <property type="match status" value="1"/>
</dbReference>
<keyword evidence="2" id="KW-0732">Signal</keyword>
<dbReference type="SUPFAM" id="SSF57184">
    <property type="entry name" value="Growth factor receptor domain"/>
    <property type="match status" value="1"/>
</dbReference>
<dbReference type="Proteomes" id="UP000275408">
    <property type="component" value="Unassembled WGS sequence"/>
</dbReference>
<dbReference type="GO" id="GO:0005509">
    <property type="term" value="F:calcium ion binding"/>
    <property type="evidence" value="ECO:0007669"/>
    <property type="project" value="InterPro"/>
</dbReference>
<comment type="caution">
    <text evidence="6">Lacks conserved residue(s) required for the propagation of feature annotation.</text>
</comment>
<feature type="disulfide bond" evidence="6">
    <location>
        <begin position="271"/>
        <end position="280"/>
    </location>
</feature>
<dbReference type="Pfam" id="PF12661">
    <property type="entry name" value="hEGF"/>
    <property type="match status" value="3"/>
</dbReference>
<feature type="disulfide bond" evidence="6">
    <location>
        <begin position="234"/>
        <end position="243"/>
    </location>
</feature>
<feature type="disulfide bond" evidence="6">
    <location>
        <begin position="250"/>
        <end position="260"/>
    </location>
</feature>
<feature type="disulfide bond" evidence="6">
    <location>
        <begin position="160"/>
        <end position="169"/>
    </location>
</feature>
<evidence type="ECO:0000256" key="2">
    <source>
        <dbReference type="ARBA" id="ARBA00022729"/>
    </source>
</evidence>
<dbReference type="InterPro" id="IPR018097">
    <property type="entry name" value="EGF_Ca-bd_CS"/>
</dbReference>
<dbReference type="InterPro" id="IPR013032">
    <property type="entry name" value="EGF-like_CS"/>
</dbReference>
<evidence type="ECO:0000256" key="6">
    <source>
        <dbReference type="PROSITE-ProRule" id="PRU00076"/>
    </source>
</evidence>
<feature type="disulfide bond" evidence="6">
    <location>
        <begin position="197"/>
        <end position="206"/>
    </location>
</feature>
<keyword evidence="5" id="KW-0325">Glycoprotein</keyword>
<evidence type="ECO:0000313" key="8">
    <source>
        <dbReference type="EMBL" id="RMX46694.1"/>
    </source>
</evidence>
<evidence type="ECO:0000256" key="5">
    <source>
        <dbReference type="ARBA" id="ARBA00023180"/>
    </source>
</evidence>
<dbReference type="SMART" id="SM00179">
    <property type="entry name" value="EGF_CA"/>
    <property type="match status" value="4"/>
</dbReference>
<dbReference type="SMART" id="SM00181">
    <property type="entry name" value="EGF"/>
    <property type="match status" value="4"/>
</dbReference>
<dbReference type="PROSITE" id="PS01187">
    <property type="entry name" value="EGF_CA"/>
    <property type="match status" value="2"/>
</dbReference>
<dbReference type="FunFam" id="2.10.25.10:FF:000472">
    <property type="entry name" value="Uncharacterized protein, isoform A"/>
    <property type="match status" value="1"/>
</dbReference>
<feature type="domain" description="EGF-like" evidence="7">
    <location>
        <begin position="127"/>
        <end position="170"/>
    </location>
</feature>
<dbReference type="PROSITE" id="PS01186">
    <property type="entry name" value="EGF_2"/>
    <property type="match status" value="4"/>
</dbReference>
<feature type="domain" description="EGF-like" evidence="7">
    <location>
        <begin position="246"/>
        <end position="281"/>
    </location>
</feature>
<keyword evidence="9" id="KW-1185">Reference proteome</keyword>
<dbReference type="OrthoDB" id="5979707at2759"/>
<name>A0A3M6TZI3_POCDA</name>
<dbReference type="CDD" id="cd00054">
    <property type="entry name" value="EGF_CA"/>
    <property type="match status" value="3"/>
</dbReference>
<protein>
    <recommendedName>
        <fullName evidence="7">EGF-like domain-containing protein</fullName>
    </recommendedName>
</protein>
<dbReference type="InterPro" id="IPR001881">
    <property type="entry name" value="EGF-like_Ca-bd_dom"/>
</dbReference>
<feature type="domain" description="EGF-like" evidence="7">
    <location>
        <begin position="172"/>
        <end position="207"/>
    </location>
</feature>
<feature type="non-terminal residue" evidence="8">
    <location>
        <position position="294"/>
    </location>
</feature>
<feature type="disulfide bond" evidence="6">
    <location>
        <begin position="213"/>
        <end position="223"/>
    </location>
</feature>
<comment type="caution">
    <text evidence="8">The sequence shown here is derived from an EMBL/GenBank/DDBJ whole genome shotgun (WGS) entry which is preliminary data.</text>
</comment>
<dbReference type="EMBL" id="RCHS01002595">
    <property type="protein sequence ID" value="RMX46694.1"/>
    <property type="molecule type" value="Genomic_DNA"/>
</dbReference>
<evidence type="ECO:0000313" key="9">
    <source>
        <dbReference type="Proteomes" id="UP000275408"/>
    </source>
</evidence>
<evidence type="ECO:0000256" key="4">
    <source>
        <dbReference type="ARBA" id="ARBA00023157"/>
    </source>
</evidence>
<dbReference type="PROSITE" id="PS00022">
    <property type="entry name" value="EGF_1"/>
    <property type="match status" value="4"/>
</dbReference>
<feature type="domain" description="EGF-like" evidence="7">
    <location>
        <begin position="209"/>
        <end position="244"/>
    </location>
</feature>